<accession>A0A4Q0P941</accession>
<dbReference type="InterPro" id="IPR050769">
    <property type="entry name" value="NAT_camello-type"/>
</dbReference>
<evidence type="ECO:0000313" key="4">
    <source>
        <dbReference type="Proteomes" id="UP000289238"/>
    </source>
</evidence>
<dbReference type="PANTHER" id="PTHR13947:SF37">
    <property type="entry name" value="LD18367P"/>
    <property type="match status" value="1"/>
</dbReference>
<feature type="domain" description="N-acetyltransferase" evidence="2">
    <location>
        <begin position="2"/>
        <end position="159"/>
    </location>
</feature>
<keyword evidence="4" id="KW-1185">Reference proteome</keyword>
<dbReference type="AlphaFoldDB" id="A0A4Q0P941"/>
<proteinExistence type="predicted"/>
<dbReference type="CDD" id="cd04301">
    <property type="entry name" value="NAT_SF"/>
    <property type="match status" value="1"/>
</dbReference>
<name>A0A4Q0P941_9FLAO</name>
<dbReference type="EMBL" id="QOVM01000002">
    <property type="protein sequence ID" value="RXG23223.1"/>
    <property type="molecule type" value="Genomic_DNA"/>
</dbReference>
<dbReference type="Pfam" id="PF00583">
    <property type="entry name" value="Acetyltransf_1"/>
    <property type="match status" value="1"/>
</dbReference>
<dbReference type="RefSeq" id="WP_128756766.1">
    <property type="nucleotide sequence ID" value="NZ_QOVM01000002.1"/>
</dbReference>
<dbReference type="InterPro" id="IPR000182">
    <property type="entry name" value="GNAT_dom"/>
</dbReference>
<reference evidence="3 4" key="1">
    <citation type="submission" date="2018-07" db="EMBL/GenBank/DDBJ databases">
        <title>Leeuwenhoekiella genomics.</title>
        <authorList>
            <person name="Tahon G."/>
            <person name="Willems A."/>
        </authorList>
    </citation>
    <scope>NUCLEOTIDE SEQUENCE [LARGE SCALE GENOMIC DNA]</scope>
    <source>
        <strain evidence="3 4">LMG 22550</strain>
    </source>
</reference>
<evidence type="ECO:0000259" key="2">
    <source>
        <dbReference type="PROSITE" id="PS51186"/>
    </source>
</evidence>
<organism evidence="3 4">
    <name type="scientific">Leeuwenhoekiella aequorea</name>
    <dbReference type="NCBI Taxonomy" id="283736"/>
    <lineage>
        <taxon>Bacteria</taxon>
        <taxon>Pseudomonadati</taxon>
        <taxon>Bacteroidota</taxon>
        <taxon>Flavobacteriia</taxon>
        <taxon>Flavobacteriales</taxon>
        <taxon>Flavobacteriaceae</taxon>
        <taxon>Leeuwenhoekiella</taxon>
    </lineage>
</organism>
<dbReference type="GO" id="GO:0008080">
    <property type="term" value="F:N-acetyltransferase activity"/>
    <property type="evidence" value="ECO:0007669"/>
    <property type="project" value="InterPro"/>
</dbReference>
<protein>
    <submittedName>
        <fullName evidence="3">Putative acetyltransferase</fullName>
    </submittedName>
</protein>
<dbReference type="OrthoDB" id="5419426at2"/>
<comment type="caution">
    <text evidence="3">The sequence shown here is derived from an EMBL/GenBank/DDBJ whole genome shotgun (WGS) entry which is preliminary data.</text>
</comment>
<dbReference type="InterPro" id="IPR016181">
    <property type="entry name" value="Acyl_CoA_acyltransferase"/>
</dbReference>
<dbReference type="PROSITE" id="PS51186">
    <property type="entry name" value="GNAT"/>
    <property type="match status" value="1"/>
</dbReference>
<dbReference type="PANTHER" id="PTHR13947">
    <property type="entry name" value="GNAT FAMILY N-ACETYLTRANSFERASE"/>
    <property type="match status" value="1"/>
</dbReference>
<keyword evidence="1 3" id="KW-0808">Transferase</keyword>
<dbReference type="Proteomes" id="UP000289238">
    <property type="component" value="Unassembled WGS sequence"/>
</dbReference>
<dbReference type="SUPFAM" id="SSF55729">
    <property type="entry name" value="Acyl-CoA N-acyltransferases (Nat)"/>
    <property type="match status" value="1"/>
</dbReference>
<evidence type="ECO:0000313" key="3">
    <source>
        <dbReference type="EMBL" id="RXG23223.1"/>
    </source>
</evidence>
<dbReference type="Gene3D" id="3.40.630.30">
    <property type="match status" value="1"/>
</dbReference>
<sequence length="159" mass="17687">MLQIRPVELQDNSKLAETIRTVLIELGVPKVGTAYADTSLDFMYETYRASNESYFVITDGNRIVGGAGIAPLANYEGNTCELQKMYLLAEVRGLGYGMQLIRTCLDFALAAGFEDVYLETMPYMKNAQRLYAKAGFEYIDAPLGNTGHSACPIYMLRKL</sequence>
<evidence type="ECO:0000256" key="1">
    <source>
        <dbReference type="ARBA" id="ARBA00022679"/>
    </source>
</evidence>
<gene>
    <name evidence="3" type="ORF">DSM00_835</name>
</gene>